<evidence type="ECO:0000256" key="3">
    <source>
        <dbReference type="ARBA" id="ARBA00022448"/>
    </source>
</evidence>
<evidence type="ECO:0000313" key="10">
    <source>
        <dbReference type="Proteomes" id="UP001501565"/>
    </source>
</evidence>
<keyword evidence="10" id="KW-1185">Reference proteome</keyword>
<dbReference type="SUPFAM" id="SSF56954">
    <property type="entry name" value="Outer membrane efflux proteins (OEP)"/>
    <property type="match status" value="1"/>
</dbReference>
<dbReference type="EMBL" id="BAABBN010000004">
    <property type="protein sequence ID" value="GAA3922463.1"/>
    <property type="molecule type" value="Genomic_DNA"/>
</dbReference>
<evidence type="ECO:0000256" key="7">
    <source>
        <dbReference type="ARBA" id="ARBA00023237"/>
    </source>
</evidence>
<evidence type="ECO:0000256" key="1">
    <source>
        <dbReference type="ARBA" id="ARBA00004442"/>
    </source>
</evidence>
<dbReference type="InterPro" id="IPR010130">
    <property type="entry name" value="T1SS_OMP_TolC"/>
</dbReference>
<evidence type="ECO:0000256" key="8">
    <source>
        <dbReference type="SAM" id="MobiDB-lite"/>
    </source>
</evidence>
<dbReference type="PANTHER" id="PTHR30026:SF22">
    <property type="entry name" value="OUTER MEMBRANE EFFLUX PROTEIN"/>
    <property type="match status" value="1"/>
</dbReference>
<evidence type="ECO:0000256" key="2">
    <source>
        <dbReference type="ARBA" id="ARBA00007613"/>
    </source>
</evidence>
<protein>
    <submittedName>
        <fullName evidence="9">Type I protein secretion system protein AggA</fullName>
    </submittedName>
</protein>
<sequence>MTNKLATSLTRHLKPIIKSIGCISVISFSSVLHANSLEQTIRVAVTNHPEVKAQIKEHASRRDEEQKAFSRYLPQILITAGIGPENSDNNTTRSISGGGSESLRREEAQVLVTQNLFDGFKMQNERAREQARIDSADFELLEVAEDVAIRAVEAYIQVVEANLIVKNSKNNLLAHQRIYDQIQIRVRSGADNKANISQIRARLALAGSNLETSLNNLYDAESQYYELVGINPPTITNMPYFGYELPVDKTAAIQNALSNHPSVLAGRQELRAQEFNVDATKGDYYPTFFLESGASWNQNLDGTEGNNHDAYIMLKMEYDLFQGGFTEASERQAMSQFEKARYQLDREMREVRKNAEVAWNAYRSSENRTGFLKDYVASTKETQKAYEQQFRIGQRSLLDVLDSENELLRAENQLVQAQREFTLAQYQVLRTQGNLLSSLDVQTPETEKLPEYTPPDRPFLNSEVNY</sequence>
<feature type="region of interest" description="Disordered" evidence="8">
    <location>
        <begin position="439"/>
        <end position="466"/>
    </location>
</feature>
<organism evidence="9 10">
    <name type="scientific">Litoribacillus peritrichatus</name>
    <dbReference type="NCBI Taxonomy" id="718191"/>
    <lineage>
        <taxon>Bacteria</taxon>
        <taxon>Pseudomonadati</taxon>
        <taxon>Pseudomonadota</taxon>
        <taxon>Gammaproteobacteria</taxon>
        <taxon>Oceanospirillales</taxon>
        <taxon>Oceanospirillaceae</taxon>
        <taxon>Litoribacillus</taxon>
    </lineage>
</organism>
<keyword evidence="3" id="KW-0813">Transport</keyword>
<accession>A0ABP7MHL6</accession>
<evidence type="ECO:0000256" key="6">
    <source>
        <dbReference type="ARBA" id="ARBA00023136"/>
    </source>
</evidence>
<keyword evidence="5" id="KW-0812">Transmembrane</keyword>
<keyword evidence="7" id="KW-0998">Cell outer membrane</keyword>
<comment type="similarity">
    <text evidence="2">Belongs to the outer membrane factor (OMF) (TC 1.B.17) family.</text>
</comment>
<dbReference type="RefSeq" id="WP_344797687.1">
    <property type="nucleotide sequence ID" value="NZ_BAABBN010000004.1"/>
</dbReference>
<gene>
    <name evidence="9" type="primary">aggA</name>
    <name evidence="9" type="ORF">GCM10022277_18070</name>
</gene>
<keyword evidence="6" id="KW-0472">Membrane</keyword>
<dbReference type="NCBIfam" id="TIGR01844">
    <property type="entry name" value="type_I_sec_TolC"/>
    <property type="match status" value="1"/>
</dbReference>
<dbReference type="Gene3D" id="1.20.1600.10">
    <property type="entry name" value="Outer membrane efflux proteins (OEP)"/>
    <property type="match status" value="1"/>
</dbReference>
<name>A0ABP7MHL6_9GAMM</name>
<evidence type="ECO:0000313" key="9">
    <source>
        <dbReference type="EMBL" id="GAA3922463.1"/>
    </source>
</evidence>
<comment type="caution">
    <text evidence="9">The sequence shown here is derived from an EMBL/GenBank/DDBJ whole genome shotgun (WGS) entry which is preliminary data.</text>
</comment>
<evidence type="ECO:0000256" key="5">
    <source>
        <dbReference type="ARBA" id="ARBA00022692"/>
    </source>
</evidence>
<proteinExistence type="inferred from homology"/>
<comment type="subcellular location">
    <subcellularLocation>
        <location evidence="1">Cell outer membrane</location>
    </subcellularLocation>
</comment>
<dbReference type="Proteomes" id="UP001501565">
    <property type="component" value="Unassembled WGS sequence"/>
</dbReference>
<keyword evidence="4" id="KW-1134">Transmembrane beta strand</keyword>
<dbReference type="InterPro" id="IPR051906">
    <property type="entry name" value="TolC-like"/>
</dbReference>
<dbReference type="Pfam" id="PF02321">
    <property type="entry name" value="OEP"/>
    <property type="match status" value="2"/>
</dbReference>
<dbReference type="PANTHER" id="PTHR30026">
    <property type="entry name" value="OUTER MEMBRANE PROTEIN TOLC"/>
    <property type="match status" value="1"/>
</dbReference>
<dbReference type="InterPro" id="IPR003423">
    <property type="entry name" value="OMP_efflux"/>
</dbReference>
<reference evidence="10" key="1">
    <citation type="journal article" date="2019" name="Int. J. Syst. Evol. Microbiol.">
        <title>The Global Catalogue of Microorganisms (GCM) 10K type strain sequencing project: providing services to taxonomists for standard genome sequencing and annotation.</title>
        <authorList>
            <consortium name="The Broad Institute Genomics Platform"/>
            <consortium name="The Broad Institute Genome Sequencing Center for Infectious Disease"/>
            <person name="Wu L."/>
            <person name="Ma J."/>
        </authorList>
    </citation>
    <scope>NUCLEOTIDE SEQUENCE [LARGE SCALE GENOMIC DNA]</scope>
    <source>
        <strain evidence="10">JCM 17551</strain>
    </source>
</reference>
<evidence type="ECO:0000256" key="4">
    <source>
        <dbReference type="ARBA" id="ARBA00022452"/>
    </source>
</evidence>